<feature type="region of interest" description="Disordered" evidence="1">
    <location>
        <begin position="464"/>
        <end position="518"/>
    </location>
</feature>
<proteinExistence type="predicted"/>
<comment type="caution">
    <text evidence="2">The sequence shown here is derived from an EMBL/GenBank/DDBJ whole genome shotgun (WGS) entry which is preliminary data.</text>
</comment>
<dbReference type="InterPro" id="IPR009097">
    <property type="entry name" value="Cyclic_Pdiesterase"/>
</dbReference>
<dbReference type="EMBL" id="MELK01000051">
    <property type="protein sequence ID" value="OFW55853.1"/>
    <property type="molecule type" value="Genomic_DNA"/>
</dbReference>
<gene>
    <name evidence="2" type="ORF">A2Y75_05410</name>
</gene>
<dbReference type="SUPFAM" id="SSF55144">
    <property type="entry name" value="LigT-like"/>
    <property type="match status" value="1"/>
</dbReference>
<evidence type="ECO:0000313" key="3">
    <source>
        <dbReference type="Proteomes" id="UP000177876"/>
    </source>
</evidence>
<name>A0A1F2WG73_9ACTN</name>
<evidence type="ECO:0000256" key="1">
    <source>
        <dbReference type="SAM" id="MobiDB-lite"/>
    </source>
</evidence>
<dbReference type="STRING" id="1797197.A2Y75_05410"/>
<dbReference type="Proteomes" id="UP000177876">
    <property type="component" value="Unassembled WGS sequence"/>
</dbReference>
<sequence>MSALSDTENVWLELTVESDARTNISGMSEDDAYTFLSRGGTVVASTTPAVVAAIQEQDYSASGMIALIPSADDIERLVITGGEQYEDIHLTLFFLGDVTAYPPTMIAQIAANIETITMNQMSLEATGFGASIWNPESDSPCTVLNVGGECLTKVHHEVSEALADVWGLCLPKQHCPWAAHIALAYTSDVPIFVQALERVGPITFDRIRVAFGESVIDLPLYGGNSFVAAANDGGVALPYHVAASGKCGADEPYAVLKDDTNEVMGCHGKREDANAQIAALYASEIDGAATEQLSTSGIDRTWNGVLVVEDVPTGDGRQFAGRSLVWAQPPLSLLWQKQTSDGHMGSVVVGQIQQVWRDEASPTIIRAQGTFDDTPEGDEAMNLVSTLSARGVSVDVDDVGPSDVEYVFPQDTGDGEGVDNEDDADMLAMMFGEPPELMIFHKGRIRAATLVAIPAFVEAQIEMGPGMPPPSGPKTMPVPTESPDASGTGEDDESMSSLTAGLSAGQKPPREWFSDPQLSGPTALTITDGGRIFGHAALFGSCHVGVTDKCTTPPFENAHDYFLLGETVTASGETVAVGNVTLGTGHAATFGLTAMQALEHYDNTGTCVADVACGNDQFGIWVAGSLRPGLSDKQTAELRAAKLSGDWRRIGGQLRLIAMLAVNVPGFPVPRMQTRVADGRQLSLVASGIMQQSDTHVGVGLTTARARLSRAMAAQRTTFTARRREQLRGVMRNV</sequence>
<evidence type="ECO:0000313" key="2">
    <source>
        <dbReference type="EMBL" id="OFW55853.1"/>
    </source>
</evidence>
<protein>
    <submittedName>
        <fullName evidence="2">Uncharacterized protein</fullName>
    </submittedName>
</protein>
<dbReference type="Gene3D" id="3.90.1140.10">
    <property type="entry name" value="Cyclic phosphodiesterase"/>
    <property type="match status" value="1"/>
</dbReference>
<reference evidence="2 3" key="1">
    <citation type="journal article" date="2016" name="Nat. Commun.">
        <title>Thousands of microbial genomes shed light on interconnected biogeochemical processes in an aquifer system.</title>
        <authorList>
            <person name="Anantharaman K."/>
            <person name="Brown C.T."/>
            <person name="Hug L.A."/>
            <person name="Sharon I."/>
            <person name="Castelle C.J."/>
            <person name="Probst A.J."/>
            <person name="Thomas B.C."/>
            <person name="Singh A."/>
            <person name="Wilkins M.J."/>
            <person name="Karaoz U."/>
            <person name="Brodie E.L."/>
            <person name="Williams K.H."/>
            <person name="Hubbard S.S."/>
            <person name="Banfield J.F."/>
        </authorList>
    </citation>
    <scope>NUCLEOTIDE SEQUENCE [LARGE SCALE GENOMIC DNA]</scope>
</reference>
<organism evidence="2 3">
    <name type="scientific">Candidatus Solincola sediminis</name>
    <dbReference type="NCBI Taxonomy" id="1797199"/>
    <lineage>
        <taxon>Bacteria</taxon>
        <taxon>Bacillati</taxon>
        <taxon>Actinomycetota</taxon>
        <taxon>Candidatus Geothermincolia</taxon>
        <taxon>Candidatus Geothermincolales</taxon>
        <taxon>Candidatus Geothermincolaceae</taxon>
        <taxon>Candidatus Solincola</taxon>
    </lineage>
</organism>
<dbReference type="AlphaFoldDB" id="A0A1F2WG73"/>
<accession>A0A1F2WG73</accession>